<organism evidence="1">
    <name type="scientific">hydrothermal vent metagenome</name>
    <dbReference type="NCBI Taxonomy" id="652676"/>
    <lineage>
        <taxon>unclassified sequences</taxon>
        <taxon>metagenomes</taxon>
        <taxon>ecological metagenomes</taxon>
    </lineage>
</organism>
<gene>
    <name evidence="1" type="ORF">MNB_SM-4-1439</name>
</gene>
<reference evidence="1" key="1">
    <citation type="submission" date="2016-10" db="EMBL/GenBank/DDBJ databases">
        <authorList>
            <person name="de Groot N.N."/>
        </authorList>
    </citation>
    <scope>NUCLEOTIDE SEQUENCE</scope>
</reference>
<dbReference type="EMBL" id="FPHF01000079">
    <property type="protein sequence ID" value="SFV64725.1"/>
    <property type="molecule type" value="Genomic_DNA"/>
</dbReference>
<proteinExistence type="predicted"/>
<evidence type="ECO:0000313" key="1">
    <source>
        <dbReference type="EMBL" id="SFV64725.1"/>
    </source>
</evidence>
<accession>A0A1W1CG41</accession>
<dbReference type="InterPro" id="IPR036909">
    <property type="entry name" value="Cyt_c-like_dom_sf"/>
</dbReference>
<name>A0A1W1CG41_9ZZZZ</name>
<protein>
    <submittedName>
        <fullName evidence="1">Cytochrome C553 (Soluble cytochrome f)</fullName>
    </submittedName>
</protein>
<dbReference type="GO" id="GO:0009055">
    <property type="term" value="F:electron transfer activity"/>
    <property type="evidence" value="ECO:0007669"/>
    <property type="project" value="InterPro"/>
</dbReference>
<sequence length="95" mass="9725">MKKIIIASVTALTLASTLAAGVVAGKCVGCHGKSFEKKAMGKSKIVSEMTHADIAAALKGYKDGSYGGPMKGLMKGQVAKYSDADLDAFSLTVGK</sequence>
<dbReference type="AlphaFoldDB" id="A0A1W1CG41"/>
<dbReference type="GO" id="GO:0020037">
    <property type="term" value="F:heme binding"/>
    <property type="evidence" value="ECO:0007669"/>
    <property type="project" value="InterPro"/>
</dbReference>
<dbReference type="SUPFAM" id="SSF46626">
    <property type="entry name" value="Cytochrome c"/>
    <property type="match status" value="1"/>
</dbReference>
<dbReference type="Gene3D" id="1.10.760.10">
    <property type="entry name" value="Cytochrome c-like domain"/>
    <property type="match status" value="1"/>
</dbReference>